<dbReference type="InterPro" id="IPR003834">
    <property type="entry name" value="Cyt_c_assmbl_TM_dom"/>
</dbReference>
<keyword evidence="5 8" id="KW-1133">Transmembrane helix</keyword>
<keyword evidence="4 8" id="KW-0812">Transmembrane</keyword>
<dbReference type="PANTHER" id="PTHR31272:SF4">
    <property type="entry name" value="CYTOCHROME C-TYPE BIOGENESIS PROTEIN HI_1454-RELATED"/>
    <property type="match status" value="1"/>
</dbReference>
<reference evidence="10 11" key="1">
    <citation type="submission" date="2023-09" db="EMBL/GenBank/DDBJ databases">
        <authorList>
            <person name="Zhai L."/>
        </authorList>
    </citation>
    <scope>NUCLEOTIDE SEQUENCE [LARGE SCALE GENOMIC DNA]</scope>
    <source>
        <strain evidence="10 11">5 N-1</strain>
    </source>
</reference>
<evidence type="ECO:0000256" key="5">
    <source>
        <dbReference type="ARBA" id="ARBA00022989"/>
    </source>
</evidence>
<accession>A0ABU1EH13</accession>
<dbReference type="InterPro" id="IPR013766">
    <property type="entry name" value="Thioredoxin_domain"/>
</dbReference>
<name>A0ABU1EH13_9CLOT</name>
<evidence type="ECO:0000256" key="4">
    <source>
        <dbReference type="ARBA" id="ARBA00022692"/>
    </source>
</evidence>
<dbReference type="InterPro" id="IPR000866">
    <property type="entry name" value="AhpC/TSA"/>
</dbReference>
<dbReference type="RefSeq" id="WP_309556418.1">
    <property type="nucleotide sequence ID" value="NZ_JAVJAN010000018.1"/>
</dbReference>
<feature type="region of interest" description="Disordered" evidence="7">
    <location>
        <begin position="251"/>
        <end position="288"/>
    </location>
</feature>
<protein>
    <submittedName>
        <fullName evidence="10">Cytochrome c biogenesis protein/redoxin</fullName>
    </submittedName>
</protein>
<feature type="compositionally biased region" description="Basic and acidic residues" evidence="7">
    <location>
        <begin position="253"/>
        <end position="274"/>
    </location>
</feature>
<evidence type="ECO:0000256" key="3">
    <source>
        <dbReference type="ARBA" id="ARBA00022475"/>
    </source>
</evidence>
<evidence type="ECO:0000259" key="9">
    <source>
        <dbReference type="PROSITE" id="PS51352"/>
    </source>
</evidence>
<proteinExistence type="inferred from homology"/>
<keyword evidence="11" id="KW-1185">Reference proteome</keyword>
<evidence type="ECO:0000256" key="1">
    <source>
        <dbReference type="ARBA" id="ARBA00004651"/>
    </source>
</evidence>
<dbReference type="Proteomes" id="UP001256646">
    <property type="component" value="Unassembled WGS sequence"/>
</dbReference>
<sequence length="434" mass="49345">MFEGITSVSNVSYLLVFFEGIVSFLSPCVLPLIPLYIGYLAGNAKKQNNDGTYTYERKKVLFHTIFFVLGISTAFFILGISFTTIGTFFNNNKMIFTKISGIIIIILGLFQMGIFEFKFLQRERKLKINLNGKKVNPLIAYIMGFTFSFAWTPCVGPALSSVLILASSAKDAAIGNLLVLIYCLGFVIPFLILGLFTTQALNFIKNNKNVMKYTIKIGGVLMIIMGVMTFTGWLNNVTGYLNQVGSNENTKLTSEEKEEIKREEQYIKESEERNNSNSTNSSNEDIEKEPLQPSFDFTLKDQYGNVHKLSDYKGKTVFLNFWATWCPPCRREMPHIEELYKEFNYNKDDVIILGLAQPGGEEKDIEGIKQFLNEQEYTFPVVFDESGEVFNNYRIMSLPTTFMIDKDGNVYGYVNGALSKEQMKSIINETKENR</sequence>
<organism evidence="10 11">
    <name type="scientific">Clostridium aquiflavi</name>
    <dbReference type="NCBI Taxonomy" id="3073603"/>
    <lineage>
        <taxon>Bacteria</taxon>
        <taxon>Bacillati</taxon>
        <taxon>Bacillota</taxon>
        <taxon>Clostridia</taxon>
        <taxon>Eubacteriales</taxon>
        <taxon>Clostridiaceae</taxon>
        <taxon>Clostridium</taxon>
    </lineage>
</organism>
<dbReference type="PROSITE" id="PS51352">
    <property type="entry name" value="THIOREDOXIN_2"/>
    <property type="match status" value="1"/>
</dbReference>
<keyword evidence="6 8" id="KW-0472">Membrane</keyword>
<feature type="transmembrane region" description="Helical" evidence="8">
    <location>
        <begin position="177"/>
        <end position="201"/>
    </location>
</feature>
<dbReference type="InterPro" id="IPR017937">
    <property type="entry name" value="Thioredoxin_CS"/>
</dbReference>
<dbReference type="InterPro" id="IPR051790">
    <property type="entry name" value="Cytochrome_c-biogenesis_DsbD"/>
</dbReference>
<evidence type="ECO:0000313" key="10">
    <source>
        <dbReference type="EMBL" id="MDR5587453.1"/>
    </source>
</evidence>
<dbReference type="PROSITE" id="PS00194">
    <property type="entry name" value="THIOREDOXIN_1"/>
    <property type="match status" value="1"/>
</dbReference>
<dbReference type="Gene3D" id="3.40.30.10">
    <property type="entry name" value="Glutaredoxin"/>
    <property type="match status" value="1"/>
</dbReference>
<evidence type="ECO:0000256" key="7">
    <source>
        <dbReference type="SAM" id="MobiDB-lite"/>
    </source>
</evidence>
<dbReference type="SUPFAM" id="SSF52833">
    <property type="entry name" value="Thioredoxin-like"/>
    <property type="match status" value="1"/>
</dbReference>
<comment type="caution">
    <text evidence="10">The sequence shown here is derived from an EMBL/GenBank/DDBJ whole genome shotgun (WGS) entry which is preliminary data.</text>
</comment>
<feature type="transmembrane region" description="Helical" evidence="8">
    <location>
        <begin position="12"/>
        <end position="39"/>
    </location>
</feature>
<feature type="transmembrane region" description="Helical" evidence="8">
    <location>
        <begin position="213"/>
        <end position="234"/>
    </location>
</feature>
<evidence type="ECO:0000256" key="8">
    <source>
        <dbReference type="SAM" id="Phobius"/>
    </source>
</evidence>
<evidence type="ECO:0000256" key="2">
    <source>
        <dbReference type="ARBA" id="ARBA00006143"/>
    </source>
</evidence>
<feature type="transmembrane region" description="Helical" evidence="8">
    <location>
        <begin position="138"/>
        <end position="165"/>
    </location>
</feature>
<gene>
    <name evidence="10" type="ORF">RGC78_08220</name>
</gene>
<evidence type="ECO:0000256" key="6">
    <source>
        <dbReference type="ARBA" id="ARBA00023136"/>
    </source>
</evidence>
<dbReference type="CDD" id="cd02966">
    <property type="entry name" value="TlpA_like_family"/>
    <property type="match status" value="1"/>
</dbReference>
<dbReference type="Pfam" id="PF00578">
    <property type="entry name" value="AhpC-TSA"/>
    <property type="match status" value="1"/>
</dbReference>
<dbReference type="InterPro" id="IPR036249">
    <property type="entry name" value="Thioredoxin-like_sf"/>
</dbReference>
<comment type="subcellular location">
    <subcellularLocation>
        <location evidence="1">Cell membrane</location>
        <topology evidence="1">Multi-pass membrane protein</topology>
    </subcellularLocation>
</comment>
<feature type="domain" description="Thioredoxin" evidence="9">
    <location>
        <begin position="288"/>
        <end position="432"/>
    </location>
</feature>
<dbReference type="Pfam" id="PF02683">
    <property type="entry name" value="DsbD_TM"/>
    <property type="match status" value="1"/>
</dbReference>
<feature type="transmembrane region" description="Helical" evidence="8">
    <location>
        <begin position="95"/>
        <end position="117"/>
    </location>
</feature>
<feature type="transmembrane region" description="Helical" evidence="8">
    <location>
        <begin position="60"/>
        <end position="89"/>
    </location>
</feature>
<keyword evidence="3" id="KW-1003">Cell membrane</keyword>
<dbReference type="EMBL" id="JAVJAN010000018">
    <property type="protein sequence ID" value="MDR5587453.1"/>
    <property type="molecule type" value="Genomic_DNA"/>
</dbReference>
<dbReference type="PANTHER" id="PTHR31272">
    <property type="entry name" value="CYTOCHROME C-TYPE BIOGENESIS PROTEIN HI_1454-RELATED"/>
    <property type="match status" value="1"/>
</dbReference>
<evidence type="ECO:0000313" key="11">
    <source>
        <dbReference type="Proteomes" id="UP001256646"/>
    </source>
</evidence>
<comment type="similarity">
    <text evidence="2">Belongs to the DsbD family.</text>
</comment>